<keyword evidence="4" id="KW-1185">Reference proteome</keyword>
<dbReference type="Proteomes" id="UP001153954">
    <property type="component" value="Unassembled WGS sequence"/>
</dbReference>
<evidence type="ECO:0000313" key="4">
    <source>
        <dbReference type="Proteomes" id="UP001153954"/>
    </source>
</evidence>
<reference evidence="3" key="1">
    <citation type="submission" date="2022-03" db="EMBL/GenBank/DDBJ databases">
        <authorList>
            <person name="Tunstrom K."/>
        </authorList>
    </citation>
    <scope>NUCLEOTIDE SEQUENCE</scope>
</reference>
<sequence length="146" mass="17058">MYLTVRLEHVAALEVHAAVTPNVKLKYLQNALELLRQCQSIMEVLQERDPDENKEKTKSEDGDENSIKSDYSLLNLFENRLHFILKSIIQYCRSKSNKDYETMTEMYKKLYCASLKIKKSDNVKLYASSICDVLDDIEDIMCTYQD</sequence>
<comment type="caution">
    <text evidence="3">The sequence shown here is derived from an EMBL/GenBank/DDBJ whole genome shotgun (WGS) entry which is preliminary data.</text>
</comment>
<evidence type="ECO:0000259" key="2">
    <source>
        <dbReference type="Pfam" id="PF23723"/>
    </source>
</evidence>
<evidence type="ECO:0000313" key="3">
    <source>
        <dbReference type="EMBL" id="CAH2096825.1"/>
    </source>
</evidence>
<dbReference type="InterPro" id="IPR056583">
    <property type="entry name" value="EDRF1_TPR"/>
</dbReference>
<accession>A0AAU9UGI0</accession>
<feature type="region of interest" description="Disordered" evidence="1">
    <location>
        <begin position="46"/>
        <end position="67"/>
    </location>
</feature>
<name>A0AAU9UGI0_EUPED</name>
<feature type="domain" description="EDRF1 TPR repeats region" evidence="2">
    <location>
        <begin position="2"/>
        <end position="138"/>
    </location>
</feature>
<organism evidence="3 4">
    <name type="scientific">Euphydryas editha</name>
    <name type="common">Edith's checkerspot</name>
    <dbReference type="NCBI Taxonomy" id="104508"/>
    <lineage>
        <taxon>Eukaryota</taxon>
        <taxon>Metazoa</taxon>
        <taxon>Ecdysozoa</taxon>
        <taxon>Arthropoda</taxon>
        <taxon>Hexapoda</taxon>
        <taxon>Insecta</taxon>
        <taxon>Pterygota</taxon>
        <taxon>Neoptera</taxon>
        <taxon>Endopterygota</taxon>
        <taxon>Lepidoptera</taxon>
        <taxon>Glossata</taxon>
        <taxon>Ditrysia</taxon>
        <taxon>Papilionoidea</taxon>
        <taxon>Nymphalidae</taxon>
        <taxon>Nymphalinae</taxon>
        <taxon>Euphydryas</taxon>
    </lineage>
</organism>
<dbReference type="Pfam" id="PF23723">
    <property type="entry name" value="TPR_EDRF1"/>
    <property type="match status" value="1"/>
</dbReference>
<feature type="compositionally biased region" description="Basic and acidic residues" evidence="1">
    <location>
        <begin position="46"/>
        <end position="60"/>
    </location>
</feature>
<protein>
    <recommendedName>
        <fullName evidence="2">EDRF1 TPR repeats region domain-containing protein</fullName>
    </recommendedName>
</protein>
<evidence type="ECO:0000256" key="1">
    <source>
        <dbReference type="SAM" id="MobiDB-lite"/>
    </source>
</evidence>
<dbReference type="EMBL" id="CAKOGL010000017">
    <property type="protein sequence ID" value="CAH2096825.1"/>
    <property type="molecule type" value="Genomic_DNA"/>
</dbReference>
<gene>
    <name evidence="3" type="ORF">EEDITHA_LOCUS12117</name>
</gene>
<dbReference type="AlphaFoldDB" id="A0AAU9UGI0"/>
<proteinExistence type="predicted"/>